<dbReference type="PANTHER" id="PTHR46558:SF3">
    <property type="entry name" value="TRANSCRIPTIONAL REGULATOR"/>
    <property type="match status" value="1"/>
</dbReference>
<dbReference type="Pfam" id="PF01381">
    <property type="entry name" value="HTH_3"/>
    <property type="match status" value="1"/>
</dbReference>
<evidence type="ECO:0000313" key="4">
    <source>
        <dbReference type="Proteomes" id="UP000004274"/>
    </source>
</evidence>
<proteinExistence type="predicted"/>
<organism evidence="3 4">
    <name type="scientific">Streptococcus cristatus ATCC 51100</name>
    <dbReference type="NCBI Taxonomy" id="889201"/>
    <lineage>
        <taxon>Bacteria</taxon>
        <taxon>Bacillati</taxon>
        <taxon>Bacillota</taxon>
        <taxon>Bacilli</taxon>
        <taxon>Lactobacillales</taxon>
        <taxon>Streptococcaceae</taxon>
        <taxon>Streptococcus</taxon>
    </lineage>
</organism>
<dbReference type="EMBL" id="AFUE01000007">
    <property type="protein sequence ID" value="EGU67275.1"/>
    <property type="molecule type" value="Genomic_DNA"/>
</dbReference>
<dbReference type="SUPFAM" id="SSF47413">
    <property type="entry name" value="lambda repressor-like DNA-binding domains"/>
    <property type="match status" value="1"/>
</dbReference>
<name>A0AAV3EE61_STRCR</name>
<evidence type="ECO:0000313" key="3">
    <source>
        <dbReference type="EMBL" id="EGU67275.1"/>
    </source>
</evidence>
<protein>
    <submittedName>
        <fullName evidence="3">DNA-binding helix-turn-helix protein</fullName>
    </submittedName>
</protein>
<dbReference type="PANTHER" id="PTHR46558">
    <property type="entry name" value="TRACRIPTIONAL REGULATORY PROTEIN-RELATED-RELATED"/>
    <property type="match status" value="1"/>
</dbReference>
<dbReference type="Gene3D" id="1.10.260.40">
    <property type="entry name" value="lambda repressor-like DNA-binding domains"/>
    <property type="match status" value="1"/>
</dbReference>
<dbReference type="Proteomes" id="UP000004274">
    <property type="component" value="Unassembled WGS sequence"/>
</dbReference>
<dbReference type="AlphaFoldDB" id="A0AAV3EE61"/>
<comment type="caution">
    <text evidence="3">The sequence shown here is derived from an EMBL/GenBank/DDBJ whole genome shotgun (WGS) entry which is preliminary data.</text>
</comment>
<keyword evidence="1 3" id="KW-0238">DNA-binding</keyword>
<dbReference type="InterPro" id="IPR001387">
    <property type="entry name" value="Cro/C1-type_HTH"/>
</dbReference>
<gene>
    <name evidence="3" type="ORF">HMPREF9960_0779</name>
</gene>
<accession>A0AAV3EE61</accession>
<evidence type="ECO:0000256" key="1">
    <source>
        <dbReference type="ARBA" id="ARBA00023125"/>
    </source>
</evidence>
<dbReference type="PROSITE" id="PS50943">
    <property type="entry name" value="HTH_CROC1"/>
    <property type="match status" value="1"/>
</dbReference>
<reference evidence="3 4" key="1">
    <citation type="submission" date="2011-05" db="EMBL/GenBank/DDBJ databases">
        <authorList>
            <person name="Durkin A.S."/>
            <person name="McCorrison J."/>
            <person name="Torralba M."/>
            <person name="Gillis M."/>
            <person name="Methe B."/>
            <person name="Sutton G."/>
            <person name="Nelson K.E."/>
        </authorList>
    </citation>
    <scope>NUCLEOTIDE SEQUENCE [LARGE SCALE GENOMIC DNA]</scope>
    <source>
        <strain evidence="3 4">ATCC 51100</strain>
    </source>
</reference>
<dbReference type="SMART" id="SM00530">
    <property type="entry name" value="HTH_XRE"/>
    <property type="match status" value="1"/>
</dbReference>
<feature type="domain" description="HTH cro/C1-type" evidence="2">
    <location>
        <begin position="18"/>
        <end position="72"/>
    </location>
</feature>
<dbReference type="CDD" id="cd00093">
    <property type="entry name" value="HTH_XRE"/>
    <property type="match status" value="1"/>
</dbReference>
<dbReference type="GO" id="GO:0003677">
    <property type="term" value="F:DNA binding"/>
    <property type="evidence" value="ECO:0007669"/>
    <property type="project" value="UniProtKB-KW"/>
</dbReference>
<dbReference type="InterPro" id="IPR010982">
    <property type="entry name" value="Lambda_DNA-bd_dom_sf"/>
</dbReference>
<sequence length="76" mass="8556">MSKRNTKRMVAMAKNLRLKMARAEHDMTQGDLADAIGVTRQTIGLIEAGKYNPSLSLCLAICKCLNKTLDQLFWEE</sequence>
<evidence type="ECO:0000259" key="2">
    <source>
        <dbReference type="PROSITE" id="PS50943"/>
    </source>
</evidence>